<name>A0ABQ8X7W7_9EUKA</name>
<keyword evidence="7" id="KW-1185">Reference proteome</keyword>
<feature type="coiled-coil region" evidence="4">
    <location>
        <begin position="475"/>
        <end position="502"/>
    </location>
</feature>
<feature type="coiled-coil region" evidence="4">
    <location>
        <begin position="704"/>
        <end position="845"/>
    </location>
</feature>
<reference evidence="6" key="1">
    <citation type="submission" date="2022-08" db="EMBL/GenBank/DDBJ databases">
        <title>Novel sulfate-reducing endosymbionts in the free-living metamonad Anaeramoeba.</title>
        <authorList>
            <person name="Jerlstrom-Hultqvist J."/>
            <person name="Cepicka I."/>
            <person name="Gallot-Lavallee L."/>
            <person name="Salas-Leiva D."/>
            <person name="Curtis B.A."/>
            <person name="Zahonova K."/>
            <person name="Pipaliya S."/>
            <person name="Dacks J."/>
            <person name="Roger A.J."/>
        </authorList>
    </citation>
    <scope>NUCLEOTIDE SEQUENCE</scope>
    <source>
        <strain evidence="6">Schooner1</strain>
    </source>
</reference>
<proteinExistence type="inferred from homology"/>
<sequence length="1122" mass="132906">MSSSSKEVLDENTTIRKRKINLEFQQDLKFRRNNTKQQKQKISIQCEKLIEVANENDTSSEEFEDIKASDFSEQEDVERKDDFDDETEINFNLSDFDPEETKEYKIGSIKRLYMKNFMTFKECEFYPGPRLNLILGANGTGKSSIITAIALALGAHTKIFGRQENMKEFIKNQEEESYLEIELYMGAKKENLTIERRIYENRSSWKLDGKKVTEKIIQQVTKKFGIQTNNLCQFLPQDRVYKFSAMSPSVLLEKTESVIAPELYQKHLSLKNNQQKQEGIELQIEKLKHTRISIKQKNLSIKGQVQNYLKLSKLRDDLLLLEKKLVYLKYNEAKRSLRLATEELDRIRNEQKKIIEIYNPILDKRKKISLTQDQVEKKIQIAYRNVKLGNTNLQENLKTLETLENKVFETHAKIKTSQNNKKKIADEIAKKTEESEELNRQMNKFNFTEIKKKLKKINHQIKQITHLQLQLQRKKLDIKNRIREKNQKLQRVQQSINQLRHDKMRVLRAFQQGNQNHVLDAYHWIQNNRSLFKKPIFGPVALETFIFQTEEDLETFYREGFQKNKFKVPCKYFISNQRKYPRKINDEVKNKYKIDKFLDEVIECTPLVFEYLKYFSQIHNCALTRTKNIKVIEGVLNNTPLGCIFTPERRYLRRRTYIGTNSTMIHTINKSVLYGDIQESKKELDLQKTIKKIVQKIEASMTLAKEIQNDEDEQAKNIRKLFQQKETLDNDLKKYKNLQAKKQILQKQIEINNKHKDFKSEIFQLNKELKQISKERESKITNLPMIIRQYLEAVSEENFEKMKKQLLKAQENKIKSQVHQQDFELDEINRKVFDQEVHVKRLKDECLISLTRRKEKFSELNQELIMDFEELSDSSDEIAEMINKLQTQISLKPNVPKTVYDLYNDREKQKIELTEIIKKKYQELNDNKNNIKEIEKAWLKGITEIVKKINFYFSKLFSKLGAVGEVQLFNDPGGDYSKFELNILTKFRDDNKLHTLKATRQSGGEKSMTTALYLVALQNLIDCPFRVVDELNQGMDPQNEKTIFNLIVKFICRPNLPQYFYITPKLLSNLNLTKDINCHIIFNSPFIPKYPKLWLLPNIVKFNNRVNPDRKGRKRKILSKQN</sequence>
<dbReference type="InterPro" id="IPR003395">
    <property type="entry name" value="RecF/RecN/SMC_N"/>
</dbReference>
<evidence type="ECO:0000256" key="2">
    <source>
        <dbReference type="ARBA" id="ARBA00018687"/>
    </source>
</evidence>
<evidence type="ECO:0000313" key="6">
    <source>
        <dbReference type="EMBL" id="KAJ6228639.1"/>
    </source>
</evidence>
<gene>
    <name evidence="6" type="ORF">M0813_08676</name>
</gene>
<feature type="coiled-coil region" evidence="4">
    <location>
        <begin position="414"/>
        <end position="441"/>
    </location>
</feature>
<feature type="domain" description="RecF/RecN/SMC N-terminal" evidence="5">
    <location>
        <begin position="109"/>
        <end position="1048"/>
    </location>
</feature>
<dbReference type="Gene3D" id="3.40.50.300">
    <property type="entry name" value="P-loop containing nucleotide triphosphate hydrolases"/>
    <property type="match status" value="2"/>
</dbReference>
<comment type="caution">
    <text evidence="6">The sequence shown here is derived from an EMBL/GenBank/DDBJ whole genome shotgun (WGS) entry which is preliminary data.</text>
</comment>
<comment type="similarity">
    <text evidence="1">Belongs to the SMC family. SMC5 subfamily.</text>
</comment>
<evidence type="ECO:0000313" key="7">
    <source>
        <dbReference type="Proteomes" id="UP001150062"/>
    </source>
</evidence>
<dbReference type="Proteomes" id="UP001150062">
    <property type="component" value="Unassembled WGS sequence"/>
</dbReference>
<dbReference type="EMBL" id="JAOAOG010000326">
    <property type="protein sequence ID" value="KAJ6228639.1"/>
    <property type="molecule type" value="Genomic_DNA"/>
</dbReference>
<dbReference type="SUPFAM" id="SSF52540">
    <property type="entry name" value="P-loop containing nucleoside triphosphate hydrolases"/>
    <property type="match status" value="2"/>
</dbReference>
<evidence type="ECO:0000256" key="3">
    <source>
        <dbReference type="ARBA" id="ARBA00023054"/>
    </source>
</evidence>
<accession>A0ABQ8X7W7</accession>
<evidence type="ECO:0000259" key="5">
    <source>
        <dbReference type="Pfam" id="PF02463"/>
    </source>
</evidence>
<dbReference type="Pfam" id="PF02463">
    <property type="entry name" value="SMC_N"/>
    <property type="match status" value="1"/>
</dbReference>
<keyword evidence="3 4" id="KW-0175">Coiled coil</keyword>
<organism evidence="6 7">
    <name type="scientific">Anaeramoeba flamelloides</name>
    <dbReference type="NCBI Taxonomy" id="1746091"/>
    <lineage>
        <taxon>Eukaryota</taxon>
        <taxon>Metamonada</taxon>
        <taxon>Anaeramoebidae</taxon>
        <taxon>Anaeramoeba</taxon>
    </lineage>
</organism>
<dbReference type="InterPro" id="IPR027417">
    <property type="entry name" value="P-loop_NTPase"/>
</dbReference>
<evidence type="ECO:0000256" key="1">
    <source>
        <dbReference type="ARBA" id="ARBA00010171"/>
    </source>
</evidence>
<evidence type="ECO:0000256" key="4">
    <source>
        <dbReference type="SAM" id="Coils"/>
    </source>
</evidence>
<dbReference type="PANTHER" id="PTHR45916:SF1">
    <property type="entry name" value="STRUCTURAL MAINTENANCE OF CHROMOSOMES PROTEIN 5"/>
    <property type="match status" value="1"/>
</dbReference>
<protein>
    <recommendedName>
        <fullName evidence="2">Structural maintenance of chromosomes protein 5</fullName>
    </recommendedName>
</protein>
<dbReference type="PANTHER" id="PTHR45916">
    <property type="entry name" value="STRUCTURAL MAINTENANCE OF CHROMOSOMES PROTEIN 5"/>
    <property type="match status" value="1"/>
</dbReference>